<organism evidence="2 3">
    <name type="scientific">Nonomuraea harbinensis</name>
    <dbReference type="NCBI Taxonomy" id="1286938"/>
    <lineage>
        <taxon>Bacteria</taxon>
        <taxon>Bacillati</taxon>
        <taxon>Actinomycetota</taxon>
        <taxon>Actinomycetes</taxon>
        <taxon>Streptosporangiales</taxon>
        <taxon>Streptosporangiaceae</taxon>
        <taxon>Nonomuraea</taxon>
    </lineage>
</organism>
<evidence type="ECO:0000256" key="1">
    <source>
        <dbReference type="SAM" id="MobiDB-lite"/>
    </source>
</evidence>
<name>A0ABW1BMH2_9ACTN</name>
<sequence>MYADSTPNGARLRNSTSTAAATPAAIHHAASCRSGAAVRSPISSATANSPTTPATSQSTGEGIRGAMPEV</sequence>
<evidence type="ECO:0000313" key="2">
    <source>
        <dbReference type="EMBL" id="MFC5814363.1"/>
    </source>
</evidence>
<feature type="compositionally biased region" description="Low complexity" evidence="1">
    <location>
        <begin position="40"/>
        <end position="59"/>
    </location>
</feature>
<dbReference type="EMBL" id="JBHSNW010000002">
    <property type="protein sequence ID" value="MFC5814363.1"/>
    <property type="molecule type" value="Genomic_DNA"/>
</dbReference>
<protein>
    <submittedName>
        <fullName evidence="2">Uncharacterized protein</fullName>
    </submittedName>
</protein>
<dbReference type="RefSeq" id="WP_246641110.1">
    <property type="nucleotide sequence ID" value="NZ_JAHKRN010000058.1"/>
</dbReference>
<keyword evidence="3" id="KW-1185">Reference proteome</keyword>
<comment type="caution">
    <text evidence="2">The sequence shown here is derived from an EMBL/GenBank/DDBJ whole genome shotgun (WGS) entry which is preliminary data.</text>
</comment>
<dbReference type="Proteomes" id="UP001596096">
    <property type="component" value="Unassembled WGS sequence"/>
</dbReference>
<proteinExistence type="predicted"/>
<feature type="compositionally biased region" description="Low complexity" evidence="1">
    <location>
        <begin position="15"/>
        <end position="31"/>
    </location>
</feature>
<accession>A0ABW1BMH2</accession>
<evidence type="ECO:0000313" key="3">
    <source>
        <dbReference type="Proteomes" id="UP001596096"/>
    </source>
</evidence>
<feature type="region of interest" description="Disordered" evidence="1">
    <location>
        <begin position="1"/>
        <end position="70"/>
    </location>
</feature>
<gene>
    <name evidence="2" type="ORF">ACFPUY_04665</name>
</gene>
<reference evidence="3" key="1">
    <citation type="journal article" date="2019" name="Int. J. Syst. Evol. Microbiol.">
        <title>The Global Catalogue of Microorganisms (GCM) 10K type strain sequencing project: providing services to taxonomists for standard genome sequencing and annotation.</title>
        <authorList>
            <consortium name="The Broad Institute Genomics Platform"/>
            <consortium name="The Broad Institute Genome Sequencing Center for Infectious Disease"/>
            <person name="Wu L."/>
            <person name="Ma J."/>
        </authorList>
    </citation>
    <scope>NUCLEOTIDE SEQUENCE [LARGE SCALE GENOMIC DNA]</scope>
    <source>
        <strain evidence="3">CGMCC 4.7106</strain>
    </source>
</reference>